<proteinExistence type="predicted"/>
<comment type="caution">
    <text evidence="1">The sequence shown here is derived from an EMBL/GenBank/DDBJ whole genome shotgun (WGS) entry which is preliminary data.</text>
</comment>
<dbReference type="Proteomes" id="UP000185874">
    <property type="component" value="Unassembled WGS sequence"/>
</dbReference>
<gene>
    <name evidence="1" type="ORF">A3K55_02600</name>
</gene>
<sequence>MSLVLDLIFPRRCYLCHQIGTYLCPNHQFHLQSINNFSTGPLESSLSLFRYRGPIRQMIIDLKYHFVSDLAPTLSSLASQSISAYFPQLLSYWRHHRYYLVPLPLHPRRLNWRGFNQAEIIGRLIASQLHLKYAQILTCHQNTFSSIPNPPDNILLFADITTPSTFKSAAATLRQLETKSVWALSLTGHR</sequence>
<protein>
    <submittedName>
        <fullName evidence="1">Uncharacterized protein</fullName>
    </submittedName>
</protein>
<dbReference type="PANTHER" id="PTHR47505:SF1">
    <property type="entry name" value="DNA UTILIZATION PROTEIN YHGH"/>
    <property type="match status" value="1"/>
</dbReference>
<dbReference type="InterPro" id="IPR051910">
    <property type="entry name" value="ComF/GntX_DNA_util-trans"/>
</dbReference>
<accession>A0A1F7SK09</accession>
<evidence type="ECO:0000313" key="2">
    <source>
        <dbReference type="Proteomes" id="UP000185874"/>
    </source>
</evidence>
<dbReference type="PANTHER" id="PTHR47505">
    <property type="entry name" value="DNA UTILIZATION PROTEIN YHGH"/>
    <property type="match status" value="1"/>
</dbReference>
<dbReference type="EMBL" id="MGDJ01000006">
    <property type="protein sequence ID" value="OGL54095.1"/>
    <property type="molecule type" value="Genomic_DNA"/>
</dbReference>
<evidence type="ECO:0000313" key="1">
    <source>
        <dbReference type="EMBL" id="OGL54095.1"/>
    </source>
</evidence>
<organism evidence="1 2">
    <name type="scientific">Candidatus Shapirobacteria bacterium RBG_13_44_7</name>
    <dbReference type="NCBI Taxonomy" id="1802149"/>
    <lineage>
        <taxon>Bacteria</taxon>
        <taxon>Candidatus Shapironibacteriota</taxon>
    </lineage>
</organism>
<name>A0A1F7SK09_9BACT</name>
<reference evidence="1 2" key="1">
    <citation type="journal article" date="2016" name="Nat. Commun.">
        <title>Thousands of microbial genomes shed light on interconnected biogeochemical processes in an aquifer system.</title>
        <authorList>
            <person name="Anantharaman K."/>
            <person name="Brown C.T."/>
            <person name="Hug L.A."/>
            <person name="Sharon I."/>
            <person name="Castelle C.J."/>
            <person name="Probst A.J."/>
            <person name="Thomas B.C."/>
            <person name="Singh A."/>
            <person name="Wilkins M.J."/>
            <person name="Karaoz U."/>
            <person name="Brodie E.L."/>
            <person name="Williams K.H."/>
            <person name="Hubbard S.S."/>
            <person name="Banfield J.F."/>
        </authorList>
    </citation>
    <scope>NUCLEOTIDE SEQUENCE [LARGE SCALE GENOMIC DNA]</scope>
</reference>
<dbReference type="AlphaFoldDB" id="A0A1F7SK09"/>